<dbReference type="PANTHER" id="PTHR28112">
    <property type="entry name" value="SRP-INDEPENDENT TARGETING PROTEIN 3"/>
    <property type="match status" value="1"/>
</dbReference>
<dbReference type="VEuPathDB" id="AmoebaDB:DICPUDRAFT_92631"/>
<dbReference type="AlphaFoldDB" id="F0ZUV9"/>
<dbReference type="GO" id="GO:0005783">
    <property type="term" value="C:endoplasmic reticulum"/>
    <property type="evidence" value="ECO:0007669"/>
    <property type="project" value="InterPro"/>
</dbReference>
<evidence type="ECO:0000256" key="1">
    <source>
        <dbReference type="SAM" id="MobiDB-lite"/>
    </source>
</evidence>
<evidence type="ECO:0000313" key="4">
    <source>
        <dbReference type="Proteomes" id="UP000001064"/>
    </source>
</evidence>
<feature type="region of interest" description="Disordered" evidence="1">
    <location>
        <begin position="191"/>
        <end position="238"/>
    </location>
</feature>
<feature type="compositionally biased region" description="Polar residues" evidence="1">
    <location>
        <begin position="199"/>
        <end position="208"/>
    </location>
</feature>
<dbReference type="InParanoid" id="F0ZUV9"/>
<gene>
    <name evidence="3" type="ORF">DICPUDRAFT_92631</name>
</gene>
<feature type="compositionally biased region" description="Low complexity" evidence="1">
    <location>
        <begin position="167"/>
        <end position="179"/>
    </location>
</feature>
<keyword evidence="2" id="KW-0812">Transmembrane</keyword>
<feature type="transmembrane region" description="Helical" evidence="2">
    <location>
        <begin position="31"/>
        <end position="51"/>
    </location>
</feature>
<feature type="transmembrane region" description="Helical" evidence="2">
    <location>
        <begin position="104"/>
        <end position="124"/>
    </location>
</feature>
<dbReference type="InterPro" id="IPR012098">
    <property type="entry name" value="SND3_fun"/>
</dbReference>
<feature type="region of interest" description="Disordered" evidence="1">
    <location>
        <begin position="155"/>
        <end position="179"/>
    </location>
</feature>
<reference evidence="4" key="1">
    <citation type="journal article" date="2011" name="Genome Biol.">
        <title>Comparative genomics of the social amoebae Dictyostelium discoideum and Dictyostelium purpureum.</title>
        <authorList>
            <consortium name="US DOE Joint Genome Institute (JGI-PGF)"/>
            <person name="Sucgang R."/>
            <person name="Kuo A."/>
            <person name="Tian X."/>
            <person name="Salerno W."/>
            <person name="Parikh A."/>
            <person name="Feasley C.L."/>
            <person name="Dalin E."/>
            <person name="Tu H."/>
            <person name="Huang E."/>
            <person name="Barry K."/>
            <person name="Lindquist E."/>
            <person name="Shapiro H."/>
            <person name="Bruce D."/>
            <person name="Schmutz J."/>
            <person name="Salamov A."/>
            <person name="Fey P."/>
            <person name="Gaudet P."/>
            <person name="Anjard C."/>
            <person name="Babu M.M."/>
            <person name="Basu S."/>
            <person name="Bushmanova Y."/>
            <person name="van der Wel H."/>
            <person name="Katoh-Kurasawa M."/>
            <person name="Dinh C."/>
            <person name="Coutinho P.M."/>
            <person name="Saito T."/>
            <person name="Elias M."/>
            <person name="Schaap P."/>
            <person name="Kay R.R."/>
            <person name="Henrissat B."/>
            <person name="Eichinger L."/>
            <person name="Rivero F."/>
            <person name="Putnam N.H."/>
            <person name="West C.M."/>
            <person name="Loomis W.F."/>
            <person name="Chisholm R.L."/>
            <person name="Shaulsky G."/>
            <person name="Strassmann J.E."/>
            <person name="Queller D.C."/>
            <person name="Kuspa A."/>
            <person name="Grigoriev I.V."/>
        </authorList>
    </citation>
    <scope>NUCLEOTIDE SEQUENCE [LARGE SCALE GENOMIC DNA]</scope>
    <source>
        <strain evidence="4">QSDP1</strain>
    </source>
</reference>
<dbReference type="GeneID" id="10507381"/>
<protein>
    <recommendedName>
        <fullName evidence="5">Inorganic phosphate transporter</fullName>
    </recommendedName>
</protein>
<proteinExistence type="predicted"/>
<evidence type="ECO:0008006" key="5">
    <source>
        <dbReference type="Google" id="ProtNLM"/>
    </source>
</evidence>
<sequence>MFSNKMTDMAITFGSLFLIQKIDFTNPQNVFYAQCAFGVIQATILLAYLYIFNSIKSKPNNTVVRVPVNPPSMFSKPDPNEPTSEQTASEYDLAQLKKSVTQSLVTIGITAFLFFKMGIIQPIAMQSIMAPQNFIKNKLFKIYVLGQDESNFKRPWTEESPFSMGQNETTNTTTENTDNITIAASKEDAKEKTIAAVKGNTTKRSTVPSKAKVTEISSSEGESSEEDDNKKKTKKKYL</sequence>
<accession>F0ZUV9</accession>
<dbReference type="RefSeq" id="XP_003291209.1">
    <property type="nucleotide sequence ID" value="XM_003291161.1"/>
</dbReference>
<keyword evidence="2" id="KW-1133">Transmembrane helix</keyword>
<evidence type="ECO:0000256" key="2">
    <source>
        <dbReference type="SAM" id="Phobius"/>
    </source>
</evidence>
<name>F0ZUV9_DICPU</name>
<organism evidence="3 4">
    <name type="scientific">Dictyostelium purpureum</name>
    <name type="common">Slime mold</name>
    <dbReference type="NCBI Taxonomy" id="5786"/>
    <lineage>
        <taxon>Eukaryota</taxon>
        <taxon>Amoebozoa</taxon>
        <taxon>Evosea</taxon>
        <taxon>Eumycetozoa</taxon>
        <taxon>Dictyostelia</taxon>
        <taxon>Dictyosteliales</taxon>
        <taxon>Dictyosteliaceae</taxon>
        <taxon>Dictyostelium</taxon>
    </lineage>
</organism>
<dbReference type="OMA" id="NMDYDKG"/>
<dbReference type="EMBL" id="GL871202">
    <property type="protein sequence ID" value="EGC32272.1"/>
    <property type="molecule type" value="Genomic_DNA"/>
</dbReference>
<dbReference type="OrthoDB" id="18139at2759"/>
<keyword evidence="4" id="KW-1185">Reference proteome</keyword>
<evidence type="ECO:0000313" key="3">
    <source>
        <dbReference type="EMBL" id="EGC32272.1"/>
    </source>
</evidence>
<dbReference type="GO" id="GO:0045047">
    <property type="term" value="P:protein targeting to ER"/>
    <property type="evidence" value="ECO:0007669"/>
    <property type="project" value="InterPro"/>
</dbReference>
<dbReference type="eggNOG" id="KOG4554">
    <property type="taxonomic scope" value="Eukaryota"/>
</dbReference>
<dbReference type="PANTHER" id="PTHR28112:SF1">
    <property type="entry name" value="SRP-INDEPENDENT TARGETING PROTEIN 3"/>
    <property type="match status" value="1"/>
</dbReference>
<dbReference type="STRING" id="5786.F0ZUV9"/>
<dbReference type="Pfam" id="PF10032">
    <property type="entry name" value="Pho88"/>
    <property type="match status" value="1"/>
</dbReference>
<dbReference type="Proteomes" id="UP000001064">
    <property type="component" value="Unassembled WGS sequence"/>
</dbReference>
<keyword evidence="2" id="KW-0472">Membrane</keyword>
<dbReference type="KEGG" id="dpp:DICPUDRAFT_92631"/>